<gene>
    <name evidence="2" type="ORF">B0J11DRAFT_608019</name>
</gene>
<sequence length="698" mass="76855">MLIQGRLPRPQRPPGETWSWTAVAVVAIASARTANRRALREVWWARRAILATEPEMESEEGGGDMREWLSGTFGRSRRAERAKPDVETPRAVSASEKTTESKERRETWRIFPTPRSLGLSRRGGGRGQAGLDWTGRGKHRDKEGATRCSQLGQHLEEQQNLESSGRVLSGLRWSGQAMFDVCDHPCCGAQPLGPWLRFSASHIAPMEGASGEGRGGGASRRRWEWRWRKAVVGLFQGGPRTNLELWSNRESPGVRRPRKVRTSTQKYRFAAVEGRGPALRRMGMDRMDCWGSRCAEGGRVAGGGDGGRHGGVVWVWACPLLGNGGRGGREGTTAATLLADGARLHADTRSFCHSQLVPLPPRLPHALGGSLALAAHLSTARQLKQAEPLQAAFTHTHTRTHTHMHTHCKTCKFRRGAINWCVRARKRGDSPEGETDRHGRQLWPEGLELEREGENRRGRAARFPPQPSSQCQCIPPSPSVTVVPVSAAVQLCCSPEVQLSQNQKLVIIFWSRRAARGSNSFTLHLPYPSAIHPIRLTFFIFRHPSVLLLQPDEPKQPIAAHVHTQYITSTAAAAAAAAAAAVAPVLYCAVLYCTVPINLYREELPANPPQAIVSSASLLIAHCSLLIAVPALLSLLHSTRPLWEEDFLRPAPIAPTARPRPPTTAHYARRRFAHTAQGACRRVDVRSMLEPVLVLPRP</sequence>
<keyword evidence="3" id="KW-1185">Reference proteome</keyword>
<protein>
    <submittedName>
        <fullName evidence="2">Uncharacterized protein</fullName>
    </submittedName>
</protein>
<organism evidence="2 3">
    <name type="scientific">Dendryphion nanum</name>
    <dbReference type="NCBI Taxonomy" id="256645"/>
    <lineage>
        <taxon>Eukaryota</taxon>
        <taxon>Fungi</taxon>
        <taxon>Dikarya</taxon>
        <taxon>Ascomycota</taxon>
        <taxon>Pezizomycotina</taxon>
        <taxon>Dothideomycetes</taxon>
        <taxon>Pleosporomycetidae</taxon>
        <taxon>Pleosporales</taxon>
        <taxon>Torulaceae</taxon>
        <taxon>Dendryphion</taxon>
    </lineage>
</organism>
<evidence type="ECO:0000256" key="1">
    <source>
        <dbReference type="SAM" id="MobiDB-lite"/>
    </source>
</evidence>
<dbReference type="AlphaFoldDB" id="A0A9P9DKV4"/>
<name>A0A9P9DKV4_9PLEO</name>
<reference evidence="2" key="1">
    <citation type="journal article" date="2021" name="Nat. Commun.">
        <title>Genetic determinants of endophytism in the Arabidopsis root mycobiome.</title>
        <authorList>
            <person name="Mesny F."/>
            <person name="Miyauchi S."/>
            <person name="Thiergart T."/>
            <person name="Pickel B."/>
            <person name="Atanasova L."/>
            <person name="Karlsson M."/>
            <person name="Huettel B."/>
            <person name="Barry K.W."/>
            <person name="Haridas S."/>
            <person name="Chen C."/>
            <person name="Bauer D."/>
            <person name="Andreopoulos W."/>
            <person name="Pangilinan J."/>
            <person name="LaButti K."/>
            <person name="Riley R."/>
            <person name="Lipzen A."/>
            <person name="Clum A."/>
            <person name="Drula E."/>
            <person name="Henrissat B."/>
            <person name="Kohler A."/>
            <person name="Grigoriev I.V."/>
            <person name="Martin F.M."/>
            <person name="Hacquard S."/>
        </authorList>
    </citation>
    <scope>NUCLEOTIDE SEQUENCE</scope>
    <source>
        <strain evidence="2">MPI-CAGE-CH-0243</strain>
    </source>
</reference>
<feature type="region of interest" description="Disordered" evidence="1">
    <location>
        <begin position="73"/>
        <end position="142"/>
    </location>
</feature>
<comment type="caution">
    <text evidence="2">The sequence shown here is derived from an EMBL/GenBank/DDBJ whole genome shotgun (WGS) entry which is preliminary data.</text>
</comment>
<dbReference type="EMBL" id="JAGMWT010000009">
    <property type="protein sequence ID" value="KAH7122565.1"/>
    <property type="molecule type" value="Genomic_DNA"/>
</dbReference>
<feature type="compositionally biased region" description="Basic and acidic residues" evidence="1">
    <location>
        <begin position="77"/>
        <end position="88"/>
    </location>
</feature>
<dbReference type="Proteomes" id="UP000700596">
    <property type="component" value="Unassembled WGS sequence"/>
</dbReference>
<feature type="compositionally biased region" description="Basic and acidic residues" evidence="1">
    <location>
        <begin position="97"/>
        <end position="108"/>
    </location>
</feature>
<evidence type="ECO:0000313" key="2">
    <source>
        <dbReference type="EMBL" id="KAH7122565.1"/>
    </source>
</evidence>
<proteinExistence type="predicted"/>
<evidence type="ECO:0000313" key="3">
    <source>
        <dbReference type="Proteomes" id="UP000700596"/>
    </source>
</evidence>
<accession>A0A9P9DKV4</accession>